<proteinExistence type="predicted"/>
<comment type="caution">
    <text evidence="1">The sequence shown here is derived from an EMBL/GenBank/DDBJ whole genome shotgun (WGS) entry which is preliminary data.</text>
</comment>
<dbReference type="RefSeq" id="WP_113036611.1">
    <property type="nucleotide sequence ID" value="NZ_QMFB01000051.1"/>
</dbReference>
<dbReference type="EMBL" id="QMFB01000051">
    <property type="protein sequence ID" value="RAV09237.1"/>
    <property type="molecule type" value="Genomic_DNA"/>
</dbReference>
<reference evidence="1 2" key="1">
    <citation type="journal article" date="2009" name="Int. J. Syst. Evol. Microbiol.">
        <title>Paenibacillus contaminans sp. nov., isolated from a contaminated laboratory plate.</title>
        <authorList>
            <person name="Chou J.H."/>
            <person name="Lee J.H."/>
            <person name="Lin M.C."/>
            <person name="Chang P.S."/>
            <person name="Arun A.B."/>
            <person name="Young C.C."/>
            <person name="Chen W.M."/>
        </authorList>
    </citation>
    <scope>NUCLEOTIDE SEQUENCE [LARGE SCALE GENOMIC DNA]</scope>
    <source>
        <strain evidence="1 2">CKOBP-6</strain>
    </source>
</reference>
<dbReference type="Proteomes" id="UP000250369">
    <property type="component" value="Unassembled WGS sequence"/>
</dbReference>
<sequence>MLPPKIDRRDAKALIQQMKEMAPFYTPEWRFTPEDPDPGTALFLLFADMYQDNIQRLNRVPYKNFVAFLNMLNVSQLPARPARAQVTFRLSEGVRDPVWVASGTQLSAAEEDGEIVFETERGVMLTPAKLVSLYEVSNRRDVIRKLPDAFLEASGLGDERPTALFRFDGADNLQQHMLYIGHERLFLLERTVKIDLVFGNSLMRYREQEICRLLTDPNLAEWLYATENGWAPFDLAVSEQNRITLHKNRGGAIEEREIGGASSHWIACRLRPAATPLLSGNVSFDSIMAKTDYADADGQGGFAPDRLFAGDVQGRNEGMYPFGEFFVPYGTFYIASQEAFSKREGRISIRFRMRAVENRLSPEQEPQIEWKLIMKKSQFEKQVHEPVSITSVLWEYWNGSAWVRLPVGETEETMFYRPEEAERELSFECPADLAETFVNGEYSYWIRARILQIENLYNPGSVYLSPWIENVSLAYGYGERFLAPERLAALNNTLLQDETSRLNLEGTAIRPFMQLDCKYPSLYFGFDAPPVRGPIHLYVSMKPMKLTQAHVPLFEWEYLGGRHGQAEWRPLKVFDETNGLTQSGTIQFAGPHDFTSEPIFGTPLYWLRAVNRDSKYEAGPDDMPVPIANGFFVNTTRVVQQETVEDEVPIPVEGERGFEHWLDRTPIVAEQVWIDETEHLGEEELESLEASGAECNVLRDSEGNLQRIRILWQPVGSLGDSQPKDRHYVIDRNSGKLLFGDGVRGMAVPEGGERIRVSYKVSAGRRGNVGRKQIAALHQSIAFVQTVENPEPAAGGCDGETVQEAIRRGPQLIKHRDRAVTADDFEWLAREAYPNIAKVKCLANVNVRMEREIGSITLVVLAKDGLQGGQGFPELKREVEKYMLERVPSVVAFPENIQVIEPAYLEISVHVVMAVTNMDHIVSAELESIRLLGKFLDPLTGGYDGKGWAIGQQLHVSVFYGLLKSIPAVSHVQKLYMTVHKLEDGVRTELDPRKLGDVPHGIVVGGVHEVNVTLV</sequence>
<evidence type="ECO:0000313" key="2">
    <source>
        <dbReference type="Proteomes" id="UP000250369"/>
    </source>
</evidence>
<evidence type="ECO:0000313" key="1">
    <source>
        <dbReference type="EMBL" id="RAV09237.1"/>
    </source>
</evidence>
<protein>
    <submittedName>
        <fullName evidence="1">Putative baseplate assembly protein</fullName>
    </submittedName>
</protein>
<accession>A0A329LWY7</accession>
<organism evidence="1 2">
    <name type="scientific">Paenibacillus contaminans</name>
    <dbReference type="NCBI Taxonomy" id="450362"/>
    <lineage>
        <taxon>Bacteria</taxon>
        <taxon>Bacillati</taxon>
        <taxon>Bacillota</taxon>
        <taxon>Bacilli</taxon>
        <taxon>Bacillales</taxon>
        <taxon>Paenibacillaceae</taxon>
        <taxon>Paenibacillus</taxon>
    </lineage>
</organism>
<gene>
    <name evidence="1" type="ORF">DQG23_39795</name>
</gene>
<dbReference type="InterPro" id="IPR011749">
    <property type="entry name" value="CHP02243"/>
</dbReference>
<dbReference type="AlphaFoldDB" id="A0A329LWY7"/>
<dbReference type="OrthoDB" id="366288at2"/>
<keyword evidence="2" id="KW-1185">Reference proteome</keyword>
<name>A0A329LWY7_9BACL</name>
<dbReference type="NCBIfam" id="TIGR02243">
    <property type="entry name" value="putative baseplate assembly protein"/>
    <property type="match status" value="1"/>
</dbReference>